<keyword evidence="3" id="KW-1185">Reference proteome</keyword>
<gene>
    <name evidence="2" type="ORF">SPHA_71438</name>
</gene>
<feature type="domain" description="DUF4097" evidence="1">
    <location>
        <begin position="204"/>
        <end position="317"/>
    </location>
</feature>
<reference evidence="2" key="1">
    <citation type="submission" date="2021-01" db="EMBL/GenBank/DDBJ databases">
        <authorList>
            <person name="Li R."/>
            <person name="Bekaert M."/>
        </authorList>
    </citation>
    <scope>NUCLEOTIDE SEQUENCE</scope>
    <source>
        <strain evidence="2">Farmed</strain>
    </source>
</reference>
<dbReference type="OrthoDB" id="5984441at2759"/>
<proteinExistence type="predicted"/>
<evidence type="ECO:0000313" key="3">
    <source>
        <dbReference type="Proteomes" id="UP000597762"/>
    </source>
</evidence>
<evidence type="ECO:0000259" key="1">
    <source>
        <dbReference type="Pfam" id="PF13349"/>
    </source>
</evidence>
<accession>A0A812EAE8</accession>
<dbReference type="PANTHER" id="PTHR34094:SF1">
    <property type="entry name" value="PROTEIN FAM185A"/>
    <property type="match status" value="1"/>
</dbReference>
<dbReference type="Pfam" id="PF13349">
    <property type="entry name" value="DUF4097"/>
    <property type="match status" value="1"/>
</dbReference>
<evidence type="ECO:0000313" key="2">
    <source>
        <dbReference type="EMBL" id="CAE1321331.1"/>
    </source>
</evidence>
<dbReference type="Proteomes" id="UP000597762">
    <property type="component" value="Unassembled WGS sequence"/>
</dbReference>
<protein>
    <recommendedName>
        <fullName evidence="1">DUF4097 domain-containing protein</fullName>
    </recommendedName>
</protein>
<dbReference type="PANTHER" id="PTHR34094">
    <property type="match status" value="1"/>
</dbReference>
<sequence>MQRPNWGASLLSPADSHRCYSSTSVPEVIEGTRQIQFWGHETEPFGTLNIDTPFHVVIKPLNPEKYPEMNRAFVRLFAPGGEEDEGQENSTLSHWSDLYTMETSFVKDQLTLTGKIPKDIFGDCPPQITCLVEIPIKFNVNVKVEGQANVSLSDMESDDIFIRCQHGNCQLKNVKSGKIDVYCETGSLESSGFLQGNIRLGCGNDGMIKAQRLQGQNISCRTVSGNMDIADIYASETMITASEKTILNLGSCHGKALININSGNINIKSVEGNLEAITQMGEVHVALTNTKKKVYVCSKRGDVSIGLPKPADMDLDLLAAGIQLTKDFTYLVNSLVETTDQAQLLLMALEETVGEKGGSKVTGDAKVGILTIKYQDWLSSIGLSADDNDK</sequence>
<dbReference type="AlphaFoldDB" id="A0A812EAE8"/>
<dbReference type="EMBL" id="CAHIKZ030005233">
    <property type="protein sequence ID" value="CAE1321331.1"/>
    <property type="molecule type" value="Genomic_DNA"/>
</dbReference>
<comment type="caution">
    <text evidence="2">The sequence shown here is derived from an EMBL/GenBank/DDBJ whole genome shotgun (WGS) entry which is preliminary data.</text>
</comment>
<organism evidence="2 3">
    <name type="scientific">Acanthosepion pharaonis</name>
    <name type="common">Pharaoh cuttlefish</name>
    <name type="synonym">Sepia pharaonis</name>
    <dbReference type="NCBI Taxonomy" id="158019"/>
    <lineage>
        <taxon>Eukaryota</taxon>
        <taxon>Metazoa</taxon>
        <taxon>Spiralia</taxon>
        <taxon>Lophotrochozoa</taxon>
        <taxon>Mollusca</taxon>
        <taxon>Cephalopoda</taxon>
        <taxon>Coleoidea</taxon>
        <taxon>Decapodiformes</taxon>
        <taxon>Sepiida</taxon>
        <taxon>Sepiina</taxon>
        <taxon>Sepiidae</taxon>
        <taxon>Acanthosepion</taxon>
    </lineage>
</organism>
<dbReference type="InterPro" id="IPR025164">
    <property type="entry name" value="Toastrack_DUF4097"/>
</dbReference>
<name>A0A812EAE8_ACAPH</name>